<reference evidence="2" key="1">
    <citation type="submission" date="2023-06" db="EMBL/GenBank/DDBJ databases">
        <authorList>
            <consortium name="Lawrence Berkeley National Laboratory"/>
            <person name="Ahrendt S."/>
            <person name="Sahu N."/>
            <person name="Indic B."/>
            <person name="Wong-Bajracharya J."/>
            <person name="Merenyi Z."/>
            <person name="Ke H.-M."/>
            <person name="Monk M."/>
            <person name="Kocsube S."/>
            <person name="Drula E."/>
            <person name="Lipzen A."/>
            <person name="Balint B."/>
            <person name="Henrissat B."/>
            <person name="Andreopoulos B."/>
            <person name="Martin F.M."/>
            <person name="Harder C.B."/>
            <person name="Rigling D."/>
            <person name="Ford K.L."/>
            <person name="Foster G.D."/>
            <person name="Pangilinan J."/>
            <person name="Papanicolaou A."/>
            <person name="Barry K."/>
            <person name="LaButti K."/>
            <person name="Viragh M."/>
            <person name="Koriabine M."/>
            <person name="Yan M."/>
            <person name="Riley R."/>
            <person name="Champramary S."/>
            <person name="Plett K.L."/>
            <person name="Tsai I.J."/>
            <person name="Slot J."/>
            <person name="Sipos G."/>
            <person name="Plett J."/>
            <person name="Nagy L.G."/>
            <person name="Grigoriev I.V."/>
        </authorList>
    </citation>
    <scope>NUCLEOTIDE SEQUENCE</scope>
    <source>
        <strain evidence="2">CCBAS 213</strain>
    </source>
</reference>
<sequence length="74" mass="8469">WGFGDSSLIGMYPQFVSWDYALNSPELLLCTAFISSSGVVFQHIAPVWMRLKLVVVMFLVNLLHGLYRHLWAEP</sequence>
<accession>A0AA39J4V7</accession>
<keyword evidence="1" id="KW-0472">Membrane</keyword>
<organism evidence="2 3">
    <name type="scientific">Armillaria tabescens</name>
    <name type="common">Ringless honey mushroom</name>
    <name type="synonym">Agaricus tabescens</name>
    <dbReference type="NCBI Taxonomy" id="1929756"/>
    <lineage>
        <taxon>Eukaryota</taxon>
        <taxon>Fungi</taxon>
        <taxon>Dikarya</taxon>
        <taxon>Basidiomycota</taxon>
        <taxon>Agaricomycotina</taxon>
        <taxon>Agaricomycetes</taxon>
        <taxon>Agaricomycetidae</taxon>
        <taxon>Agaricales</taxon>
        <taxon>Marasmiineae</taxon>
        <taxon>Physalacriaceae</taxon>
        <taxon>Desarmillaria</taxon>
    </lineage>
</organism>
<keyword evidence="1" id="KW-1133">Transmembrane helix</keyword>
<feature type="non-terminal residue" evidence="2">
    <location>
        <position position="1"/>
    </location>
</feature>
<dbReference type="Proteomes" id="UP001175211">
    <property type="component" value="Unassembled WGS sequence"/>
</dbReference>
<keyword evidence="3" id="KW-1185">Reference proteome</keyword>
<feature type="transmembrane region" description="Helical" evidence="1">
    <location>
        <begin position="53"/>
        <end position="71"/>
    </location>
</feature>
<comment type="caution">
    <text evidence="2">The sequence shown here is derived from an EMBL/GenBank/DDBJ whole genome shotgun (WGS) entry which is preliminary data.</text>
</comment>
<dbReference type="EMBL" id="JAUEPS010000130">
    <property type="protein sequence ID" value="KAK0436195.1"/>
    <property type="molecule type" value="Genomic_DNA"/>
</dbReference>
<gene>
    <name evidence="2" type="ORF">EV420DRAFT_1218217</name>
</gene>
<evidence type="ECO:0000313" key="2">
    <source>
        <dbReference type="EMBL" id="KAK0436195.1"/>
    </source>
</evidence>
<dbReference type="RefSeq" id="XP_060322212.1">
    <property type="nucleotide sequence ID" value="XM_060466432.1"/>
</dbReference>
<dbReference type="AlphaFoldDB" id="A0AA39J4V7"/>
<feature type="transmembrane region" description="Helical" evidence="1">
    <location>
        <begin position="20"/>
        <end position="41"/>
    </location>
</feature>
<feature type="non-terminal residue" evidence="2">
    <location>
        <position position="74"/>
    </location>
</feature>
<keyword evidence="1" id="KW-0812">Transmembrane</keyword>
<evidence type="ECO:0000256" key="1">
    <source>
        <dbReference type="SAM" id="Phobius"/>
    </source>
</evidence>
<evidence type="ECO:0000313" key="3">
    <source>
        <dbReference type="Proteomes" id="UP001175211"/>
    </source>
</evidence>
<proteinExistence type="predicted"/>
<protein>
    <submittedName>
        <fullName evidence="2">Uncharacterized protein</fullName>
    </submittedName>
</protein>
<dbReference type="GeneID" id="85349980"/>
<name>A0AA39J4V7_ARMTA</name>